<proteinExistence type="predicted"/>
<gene>
    <name evidence="1" type="ORF">EJD97_021652</name>
</gene>
<comment type="caution">
    <text evidence="1">The sequence shown here is derived from an EMBL/GenBank/DDBJ whole genome shotgun (WGS) entry which is preliminary data.</text>
</comment>
<organism evidence="1">
    <name type="scientific">Solanum chilense</name>
    <name type="common">Tomato</name>
    <name type="synonym">Lycopersicon chilense</name>
    <dbReference type="NCBI Taxonomy" id="4083"/>
    <lineage>
        <taxon>Eukaryota</taxon>
        <taxon>Viridiplantae</taxon>
        <taxon>Streptophyta</taxon>
        <taxon>Embryophyta</taxon>
        <taxon>Tracheophyta</taxon>
        <taxon>Spermatophyta</taxon>
        <taxon>Magnoliopsida</taxon>
        <taxon>eudicotyledons</taxon>
        <taxon>Gunneridae</taxon>
        <taxon>Pentapetalae</taxon>
        <taxon>asterids</taxon>
        <taxon>lamiids</taxon>
        <taxon>Solanales</taxon>
        <taxon>Solanaceae</taxon>
        <taxon>Solanoideae</taxon>
        <taxon>Solaneae</taxon>
        <taxon>Solanum</taxon>
        <taxon>Solanum subgen. Lycopersicon</taxon>
    </lineage>
</organism>
<evidence type="ECO:0000313" key="1">
    <source>
        <dbReference type="EMBL" id="TMX02418.1"/>
    </source>
</evidence>
<name>A0A6N2C7S7_SOLCI</name>
<feature type="non-terminal residue" evidence="1">
    <location>
        <position position="100"/>
    </location>
</feature>
<dbReference type="AlphaFoldDB" id="A0A6N2C7S7"/>
<reference evidence="1" key="1">
    <citation type="submission" date="2019-05" db="EMBL/GenBank/DDBJ databases">
        <title>The de novo reference genome and transcriptome assemblies of the wild tomato species Solanum chilense.</title>
        <authorList>
            <person name="Stam R."/>
            <person name="Nosenko T."/>
            <person name="Hoerger A.C."/>
            <person name="Stephan W."/>
            <person name="Seidel M.A."/>
            <person name="Kuhn J.M.M."/>
            <person name="Haberer G."/>
            <person name="Tellier A."/>
        </authorList>
    </citation>
    <scope>NUCLEOTIDE SEQUENCE</scope>
    <source>
        <tissue evidence="1">Mature leaves</tissue>
    </source>
</reference>
<sequence>FLTNTQPKKTIHLRSKHFPNTIPATHLLICEAKPHRSAAHRNLVQQILRPESTLARRLSLLLHMKNLQGVNIMFLLRPSLRNRADDILYPLRTIRFTSPQ</sequence>
<feature type="non-terminal residue" evidence="1">
    <location>
        <position position="1"/>
    </location>
</feature>
<accession>A0A6N2C7S7</accession>
<dbReference type="EMBL" id="RXGB01000667">
    <property type="protein sequence ID" value="TMX02418.1"/>
    <property type="molecule type" value="Genomic_DNA"/>
</dbReference>
<protein>
    <submittedName>
        <fullName evidence="1">Uncharacterized protein</fullName>
    </submittedName>
</protein>